<gene>
    <name evidence="2" type="ORF">L195_g005174</name>
</gene>
<dbReference type="InterPro" id="IPR043502">
    <property type="entry name" value="DNA/RNA_pol_sf"/>
</dbReference>
<sequence>MHQGQSHQLDIKNAFLHGELQEEVYMAQPPGFTVSGASHRFYVKLITLSSSCILPQTTCLYLLVYVDDIIITGNDEVGIQRLKQHLSLHFKTKDLGPLKYFLGIEVAQSKTGVAITQREYALDILEETGLLDCRPSGTPMDPNVKLLPGQGERH</sequence>
<dbReference type="Proteomes" id="UP000236291">
    <property type="component" value="Unassembled WGS sequence"/>
</dbReference>
<evidence type="ECO:0000313" key="2">
    <source>
        <dbReference type="EMBL" id="PNY08644.1"/>
    </source>
</evidence>
<feature type="domain" description="Reverse transcriptase Ty1/copia-type" evidence="1">
    <location>
        <begin position="61"/>
        <end position="140"/>
    </location>
</feature>
<evidence type="ECO:0000259" key="1">
    <source>
        <dbReference type="Pfam" id="PF07727"/>
    </source>
</evidence>
<proteinExistence type="predicted"/>
<dbReference type="AlphaFoldDB" id="A0A2K3P029"/>
<comment type="caution">
    <text evidence="2">The sequence shown here is derived from an EMBL/GenBank/DDBJ whole genome shotgun (WGS) entry which is preliminary data.</text>
</comment>
<name>A0A2K3P029_TRIPR</name>
<organism evidence="2 3">
    <name type="scientific">Trifolium pratense</name>
    <name type="common">Red clover</name>
    <dbReference type="NCBI Taxonomy" id="57577"/>
    <lineage>
        <taxon>Eukaryota</taxon>
        <taxon>Viridiplantae</taxon>
        <taxon>Streptophyta</taxon>
        <taxon>Embryophyta</taxon>
        <taxon>Tracheophyta</taxon>
        <taxon>Spermatophyta</taxon>
        <taxon>Magnoliopsida</taxon>
        <taxon>eudicotyledons</taxon>
        <taxon>Gunneridae</taxon>
        <taxon>Pentapetalae</taxon>
        <taxon>rosids</taxon>
        <taxon>fabids</taxon>
        <taxon>Fabales</taxon>
        <taxon>Fabaceae</taxon>
        <taxon>Papilionoideae</taxon>
        <taxon>50 kb inversion clade</taxon>
        <taxon>NPAAA clade</taxon>
        <taxon>Hologalegina</taxon>
        <taxon>IRL clade</taxon>
        <taxon>Trifolieae</taxon>
        <taxon>Trifolium</taxon>
    </lineage>
</organism>
<dbReference type="STRING" id="57577.A0A2K3P029"/>
<reference evidence="2 3" key="2">
    <citation type="journal article" date="2017" name="Front. Plant Sci.">
        <title>Gene Classification and Mining of Molecular Markers Useful in Red Clover (Trifolium pratense) Breeding.</title>
        <authorList>
            <person name="Istvanek J."/>
            <person name="Dluhosova J."/>
            <person name="Dluhos P."/>
            <person name="Patkova L."/>
            <person name="Nedelnik J."/>
            <person name="Repkova J."/>
        </authorList>
    </citation>
    <scope>NUCLEOTIDE SEQUENCE [LARGE SCALE GENOMIC DNA]</scope>
    <source>
        <strain evidence="3">cv. Tatra</strain>
        <tissue evidence="2">Young leaves</tissue>
    </source>
</reference>
<accession>A0A2K3P029</accession>
<dbReference type="Pfam" id="PF07727">
    <property type="entry name" value="RVT_2"/>
    <property type="match status" value="2"/>
</dbReference>
<feature type="domain" description="Reverse transcriptase Ty1/copia-type" evidence="1">
    <location>
        <begin position="7"/>
        <end position="42"/>
    </location>
</feature>
<evidence type="ECO:0000313" key="3">
    <source>
        <dbReference type="Proteomes" id="UP000236291"/>
    </source>
</evidence>
<dbReference type="SUPFAM" id="SSF56672">
    <property type="entry name" value="DNA/RNA polymerases"/>
    <property type="match status" value="1"/>
</dbReference>
<reference evidence="2 3" key="1">
    <citation type="journal article" date="2014" name="Am. J. Bot.">
        <title>Genome assembly and annotation for red clover (Trifolium pratense; Fabaceae).</title>
        <authorList>
            <person name="Istvanek J."/>
            <person name="Jaros M."/>
            <person name="Krenek A."/>
            <person name="Repkova J."/>
        </authorList>
    </citation>
    <scope>NUCLEOTIDE SEQUENCE [LARGE SCALE GENOMIC DNA]</scope>
    <source>
        <strain evidence="3">cv. Tatra</strain>
        <tissue evidence="2">Young leaves</tissue>
    </source>
</reference>
<protein>
    <recommendedName>
        <fullName evidence="1">Reverse transcriptase Ty1/copia-type domain-containing protein</fullName>
    </recommendedName>
</protein>
<dbReference type="InterPro" id="IPR013103">
    <property type="entry name" value="RVT_2"/>
</dbReference>
<dbReference type="EMBL" id="ASHM01002640">
    <property type="protein sequence ID" value="PNY08644.1"/>
    <property type="molecule type" value="Genomic_DNA"/>
</dbReference>